<dbReference type="GeneID" id="17351466"/>
<feature type="compositionally biased region" description="Pro residues" evidence="1">
    <location>
        <begin position="31"/>
        <end position="45"/>
    </location>
</feature>
<sequence>MVEAADDSEIDAATHWIHQSTSLQQSALPPGARPPLGSRPPPLPRPKARRSKATRGPSSCRSSPCSSPSQQQDDSDYEDAVSDADAEWAAAAAALGRAPPEAGADSGSHQADSPDAPAYKRRRGSSGKAVKLRNPEYTEEERAELARKSRKRLQDKTLKSYDSHLRKLEAFCNIQGFTLAAAQDAMQVVTIMAKFIAWVANNMPCFNYRGKKESMVNAPDVLPPGVLLCIGGWIQHKSQDVTRAYFADRLCVVPPDDLLQEVFPNMLGALVGGIKKFWHRHNGTSTQRSGLRNCGSGTCGSGKRLSKGLVCQQAATLYYEGHNGYPAWKDREEEQEQASQRGELGPQQSWRSGRRRTWHQFVRAMQLVEEVAKREQCTPIQAAKLVDQCLEARQVGKARKKSFACLGRSDKAESVRQMLGLPAKPESS</sequence>
<dbReference type="RefSeq" id="XP_005843982.1">
    <property type="nucleotide sequence ID" value="XM_005843920.1"/>
</dbReference>
<name>E1ZQ62_CHLVA</name>
<dbReference type="Proteomes" id="UP000008141">
    <property type="component" value="Unassembled WGS sequence"/>
</dbReference>
<feature type="region of interest" description="Disordered" evidence="1">
    <location>
        <begin position="330"/>
        <end position="352"/>
    </location>
</feature>
<gene>
    <name evidence="2" type="ORF">CHLNCDRAFT_139450</name>
</gene>
<evidence type="ECO:0000313" key="3">
    <source>
        <dbReference type="Proteomes" id="UP000008141"/>
    </source>
</evidence>
<dbReference type="AlphaFoldDB" id="E1ZQ62"/>
<proteinExistence type="predicted"/>
<dbReference type="KEGG" id="cvr:CHLNCDRAFT_139450"/>
<feature type="compositionally biased region" description="Acidic residues" evidence="1">
    <location>
        <begin position="73"/>
        <end position="86"/>
    </location>
</feature>
<feature type="compositionally biased region" description="Low complexity" evidence="1">
    <location>
        <begin position="87"/>
        <end position="104"/>
    </location>
</feature>
<evidence type="ECO:0000256" key="1">
    <source>
        <dbReference type="SAM" id="MobiDB-lite"/>
    </source>
</evidence>
<dbReference type="EMBL" id="GL433859">
    <property type="protein sequence ID" value="EFN51880.1"/>
    <property type="molecule type" value="Genomic_DNA"/>
</dbReference>
<evidence type="ECO:0000313" key="2">
    <source>
        <dbReference type="EMBL" id="EFN51880.1"/>
    </source>
</evidence>
<feature type="region of interest" description="Disordered" evidence="1">
    <location>
        <begin position="1"/>
        <end position="142"/>
    </location>
</feature>
<dbReference type="eggNOG" id="ENOG502SCQH">
    <property type="taxonomic scope" value="Eukaryota"/>
</dbReference>
<protein>
    <submittedName>
        <fullName evidence="2">Expressed protein</fullName>
    </submittedName>
</protein>
<feature type="compositionally biased region" description="Acidic residues" evidence="1">
    <location>
        <begin position="1"/>
        <end position="10"/>
    </location>
</feature>
<organism evidence="3">
    <name type="scientific">Chlorella variabilis</name>
    <name type="common">Green alga</name>
    <dbReference type="NCBI Taxonomy" id="554065"/>
    <lineage>
        <taxon>Eukaryota</taxon>
        <taxon>Viridiplantae</taxon>
        <taxon>Chlorophyta</taxon>
        <taxon>core chlorophytes</taxon>
        <taxon>Trebouxiophyceae</taxon>
        <taxon>Chlorellales</taxon>
        <taxon>Chlorellaceae</taxon>
        <taxon>Chlorella clade</taxon>
        <taxon>Chlorella</taxon>
    </lineage>
</organism>
<dbReference type="InParanoid" id="E1ZQ62"/>
<feature type="compositionally biased region" description="Low complexity" evidence="1">
    <location>
        <begin position="57"/>
        <end position="72"/>
    </location>
</feature>
<accession>E1ZQ62</accession>
<keyword evidence="3" id="KW-1185">Reference proteome</keyword>
<reference evidence="2 3" key="1">
    <citation type="journal article" date="2010" name="Plant Cell">
        <title>The Chlorella variabilis NC64A genome reveals adaptation to photosymbiosis, coevolution with viruses, and cryptic sex.</title>
        <authorList>
            <person name="Blanc G."/>
            <person name="Duncan G."/>
            <person name="Agarkova I."/>
            <person name="Borodovsky M."/>
            <person name="Gurnon J."/>
            <person name="Kuo A."/>
            <person name="Lindquist E."/>
            <person name="Lucas S."/>
            <person name="Pangilinan J."/>
            <person name="Polle J."/>
            <person name="Salamov A."/>
            <person name="Terry A."/>
            <person name="Yamada T."/>
            <person name="Dunigan D.D."/>
            <person name="Grigoriev I.V."/>
            <person name="Claverie J.M."/>
            <person name="Van Etten J.L."/>
        </authorList>
    </citation>
    <scope>NUCLEOTIDE SEQUENCE [LARGE SCALE GENOMIC DNA]</scope>
    <source>
        <strain evidence="2 3">NC64A</strain>
    </source>
</reference>